<evidence type="ECO:0000256" key="8">
    <source>
        <dbReference type="ARBA" id="ARBA00022989"/>
    </source>
</evidence>
<keyword evidence="12" id="KW-0325">Glycoprotein</keyword>
<evidence type="ECO:0000256" key="7">
    <source>
        <dbReference type="ARBA" id="ARBA00022737"/>
    </source>
</evidence>
<dbReference type="FunFam" id="1.20.1070.10:FF:000156">
    <property type="entry name" value="Lutropin-choriogonadotropic hormone receptor"/>
    <property type="match status" value="1"/>
</dbReference>
<dbReference type="GO" id="GO:0009755">
    <property type="term" value="P:hormone-mediated signaling pathway"/>
    <property type="evidence" value="ECO:0007669"/>
    <property type="project" value="TreeGrafter"/>
</dbReference>
<feature type="compositionally biased region" description="Low complexity" evidence="14">
    <location>
        <begin position="1244"/>
        <end position="1263"/>
    </location>
</feature>
<dbReference type="Pfam" id="PF13855">
    <property type="entry name" value="LRR_8"/>
    <property type="match status" value="4"/>
</dbReference>
<dbReference type="VEuPathDB" id="VectorBase:AAEL004777"/>
<keyword evidence="5 15" id="KW-0812">Transmembrane</keyword>
<feature type="compositionally biased region" description="Polar residues" evidence="14">
    <location>
        <begin position="1184"/>
        <end position="1194"/>
    </location>
</feature>
<evidence type="ECO:0000256" key="1">
    <source>
        <dbReference type="ARBA" id="ARBA00004651"/>
    </source>
</evidence>
<evidence type="ECO:0000256" key="3">
    <source>
        <dbReference type="ARBA" id="ARBA00022475"/>
    </source>
</evidence>
<evidence type="ECO:0000256" key="10">
    <source>
        <dbReference type="ARBA" id="ARBA00023136"/>
    </source>
</evidence>
<keyword evidence="20" id="KW-1185">Reference proteome</keyword>
<feature type="region of interest" description="Disordered" evidence="14">
    <location>
        <begin position="1060"/>
        <end position="1085"/>
    </location>
</feature>
<dbReference type="SMR" id="A0A1S4F8L0"/>
<dbReference type="InterPro" id="IPR017452">
    <property type="entry name" value="GPCR_Rhodpsn_7TM"/>
</dbReference>
<reference evidence="18" key="2">
    <citation type="journal article" date="2019" name="Cell">
        <title>Small-Molecule Agonists of Ae. aegypti Neuropeptide Y Receptor Block Mosquito Biting.</title>
        <authorList>
            <person name="Duvall L.B."/>
            <person name="Ramos-Espiritu L."/>
            <person name="Barsoum K.E."/>
            <person name="Glickman J.F."/>
            <person name="Vosshall L.B."/>
        </authorList>
    </citation>
    <scope>NUCLEOTIDE SEQUENCE</scope>
</reference>
<evidence type="ECO:0000256" key="4">
    <source>
        <dbReference type="ARBA" id="ARBA00022614"/>
    </source>
</evidence>
<dbReference type="GO" id="GO:0008528">
    <property type="term" value="F:G protein-coupled peptide receptor activity"/>
    <property type="evidence" value="ECO:0007669"/>
    <property type="project" value="TreeGrafter"/>
</dbReference>
<dbReference type="OrthoDB" id="1883493at2759"/>
<evidence type="ECO:0000256" key="2">
    <source>
        <dbReference type="ARBA" id="ARBA00010663"/>
    </source>
</evidence>
<dbReference type="PANTHER" id="PTHR24372:SF82">
    <property type="entry name" value="RICKETS"/>
    <property type="match status" value="1"/>
</dbReference>
<dbReference type="GO" id="GO:0005886">
    <property type="term" value="C:plasma membrane"/>
    <property type="evidence" value="ECO:0007669"/>
    <property type="project" value="UniProtKB-SubCell"/>
</dbReference>
<comment type="similarity">
    <text evidence="2">Belongs to the G-protein coupled receptor 1 family.</text>
</comment>
<accession>A0A1S4F8L0</accession>
<dbReference type="Gene3D" id="3.80.10.10">
    <property type="entry name" value="Ribonuclease Inhibitor"/>
    <property type="match status" value="2"/>
</dbReference>
<evidence type="ECO:0000313" key="18">
    <source>
        <dbReference type="EMBL" id="QBC65452.1"/>
    </source>
</evidence>
<dbReference type="PRINTS" id="PR00373">
    <property type="entry name" value="GLYCHORMONER"/>
</dbReference>
<feature type="transmembrane region" description="Helical" evidence="15">
    <location>
        <begin position="757"/>
        <end position="778"/>
    </location>
</feature>
<feature type="compositionally biased region" description="Polar residues" evidence="14">
    <location>
        <begin position="1139"/>
        <end position="1150"/>
    </location>
</feature>
<dbReference type="InterPro" id="IPR002131">
    <property type="entry name" value="Gphrmn_rcpt_fam"/>
</dbReference>
<dbReference type="GO" id="GO:0007189">
    <property type="term" value="P:adenylate cyclase-activating G protein-coupled receptor signaling pathway"/>
    <property type="evidence" value="ECO:0007669"/>
    <property type="project" value="TreeGrafter"/>
</dbReference>
<dbReference type="SMART" id="SM00365">
    <property type="entry name" value="LRR_SD22"/>
    <property type="match status" value="6"/>
</dbReference>
<protein>
    <submittedName>
        <fullName evidence="18">Bursicon receptor</fullName>
    </submittedName>
</protein>
<evidence type="ECO:0000256" key="6">
    <source>
        <dbReference type="ARBA" id="ARBA00022729"/>
    </source>
</evidence>
<dbReference type="GeneID" id="5565389"/>
<evidence type="ECO:0000256" key="11">
    <source>
        <dbReference type="ARBA" id="ARBA00023170"/>
    </source>
</evidence>
<organism evidence="19 20">
    <name type="scientific">Aedes aegypti</name>
    <name type="common">Yellowfever mosquito</name>
    <name type="synonym">Culex aegypti</name>
    <dbReference type="NCBI Taxonomy" id="7159"/>
    <lineage>
        <taxon>Eukaryota</taxon>
        <taxon>Metazoa</taxon>
        <taxon>Ecdysozoa</taxon>
        <taxon>Arthropoda</taxon>
        <taxon>Hexapoda</taxon>
        <taxon>Insecta</taxon>
        <taxon>Pterygota</taxon>
        <taxon>Neoptera</taxon>
        <taxon>Endopterygota</taxon>
        <taxon>Diptera</taxon>
        <taxon>Nematocera</taxon>
        <taxon>Culicoidea</taxon>
        <taxon>Culicidae</taxon>
        <taxon>Culicinae</taxon>
        <taxon>Aedini</taxon>
        <taxon>Aedes</taxon>
        <taxon>Stegomyia</taxon>
    </lineage>
</organism>
<feature type="region of interest" description="Disordered" evidence="14">
    <location>
        <begin position="1110"/>
        <end position="1198"/>
    </location>
</feature>
<evidence type="ECO:0000259" key="17">
    <source>
        <dbReference type="PROSITE" id="PS50262"/>
    </source>
</evidence>
<keyword evidence="9" id="KW-0297">G-protein coupled receptor</keyword>
<keyword evidence="11 18" id="KW-0675">Receptor</keyword>
<feature type="transmembrane region" description="Helical" evidence="15">
    <location>
        <begin position="887"/>
        <end position="910"/>
    </location>
</feature>
<dbReference type="PRINTS" id="PR00237">
    <property type="entry name" value="GPCRRHODOPSN"/>
</dbReference>
<sequence>MAVRFTNHLTMKGHVVLVLLVLLLFQSCTRCEGYGLSPTLQTTSQTKMVLKESLLIPSMDPEKEAKAMYEKALQQYGIVGRTLKEICKPWQSKGCQCTGSSEEVSLTCRGIGLEAIPVNLPAELVKLDISSNNISSLPNKSFDMLPNLEELILSHNKIEHIDSEAFFGLSNLKKLVLQNCGLVRIPAEALRRVRTISSLQLDSNLIAGVENVTFRGFNYLKSLRLEGNLLQRVPTEALIGLRSLEALNLGNNLLTTIKAGDFPLLESLHILLVKRNQISEITSGALSNLTRLKVLELDDNVLSSVPVGLENLVMLQELSASGNRIRWISKDDFPKSLVTLELKSNPLVGIKPGALQNMPRLRKLILSDVRGLQELPPLDGCTSLEVLRIDRANLTKLPDHICKTSPRLRSLNLKSNRLRIIPNVTNCRDLRVLDLAGNSISSLHGAPFSSLSQLHDLLLSHNEIESIPHDAFVGLFRLQVLDMEANHIYFIHQDAFRPLIKLEDLNLGNNLFPNLPTAGLARLLHLKTFNNPNLREFPPPESFPRIQTLVLSYAYHCCSFLPLVASAPKVPKHHPIKEEVLFPTDNEFDMSLWNNSYNDIWPQLHNLSKKFGTQINELLHAYGPEYYPGGMPTYPEEYFEEEGGVSHPIPTSQPGTIQCVPEPGPFMPCQDLFDWWTLRCGVWVVFLLAMLGNGTVVFVLIFSRSKMDVPRFLVCNLAAADFFMGIYLGFLAVVDASTLGEFRMYAIPWQMSAGCKLSGFLAVLSSELSVYTLAVITLERNYAITHAMHLNKRLSLRHAGYIMTIGWTFAITMAILPLFGVSDYRVFAVCLPFEVTSGTGSLAYVVFLMFINGVAFLILMGCYLKMYCAIRGSQAWNSNDSRIAKRMALLVFTDFICWSPIAFFSLTAVFGLHLISLEQAKVFTVFILPLNSCCNPFLYAILTKQFKKDCVLICKAIEESRVTRGIGRCRHSSNFSNRHTPANTNSLVERSSRELPPLLPGQTCNCSAKLMEQENLRRRLQQQSTFSKTWRRLLCNLGQRNDGRRGRRNGDQYAYQIAEIQQKQHKRAGSVSSSENFSSSRSDSWRHAQHHCGIPLRLLDPRRRHTSWLITRKTSQDSNLSSSRNDSSGSTATQSTGTWRISRSSASNSVVLPGVKIDGVPHPHHTSGARQSIPGGKPRLVRQSAVQDDSQELSCSPPRLGVRFLPTIPSAADSSIQLDDDTAEARSSPSSCHSEPAICDVDVEAAGTGTSAEGAQQQQSQQQNMSPAPFYAILHGSNPQATVSSLKDKTKPP</sequence>
<feature type="compositionally biased region" description="Low complexity" evidence="14">
    <location>
        <begin position="1116"/>
        <end position="1138"/>
    </location>
</feature>
<dbReference type="Gene3D" id="1.20.1070.10">
    <property type="entry name" value="Rhodopsin 7-helix transmembrane proteins"/>
    <property type="match status" value="1"/>
</dbReference>
<dbReference type="Proteomes" id="UP000008820">
    <property type="component" value="Chromosome 2"/>
</dbReference>
<dbReference type="EnsemblMetazoa" id="AAEL004777-RB">
    <property type="protein sequence ID" value="AAEL004777-PB"/>
    <property type="gene ID" value="AAEL004777"/>
</dbReference>
<keyword evidence="8 15" id="KW-1133">Transmembrane helix</keyword>
<feature type="region of interest" description="Disordered" evidence="14">
    <location>
        <begin position="1216"/>
        <end position="1293"/>
    </location>
</feature>
<evidence type="ECO:0000256" key="16">
    <source>
        <dbReference type="SAM" id="SignalP"/>
    </source>
</evidence>
<dbReference type="PANTHER" id="PTHR24372">
    <property type="entry name" value="GLYCOPROTEIN HORMONE RECEPTOR"/>
    <property type="match status" value="1"/>
</dbReference>
<dbReference type="PROSITE" id="PS51450">
    <property type="entry name" value="LRR"/>
    <property type="match status" value="5"/>
</dbReference>
<dbReference type="PROSITE" id="PS51257">
    <property type="entry name" value="PROKAR_LIPOPROTEIN"/>
    <property type="match status" value="1"/>
</dbReference>
<evidence type="ECO:0000256" key="15">
    <source>
        <dbReference type="SAM" id="Phobius"/>
    </source>
</evidence>
<keyword evidence="4" id="KW-0433">Leucine-rich repeat</keyword>
<dbReference type="FunFam" id="3.80.10.10:FF:000770">
    <property type="entry name" value="Uncharacterized protein"/>
    <property type="match status" value="1"/>
</dbReference>
<evidence type="ECO:0000256" key="9">
    <source>
        <dbReference type="ARBA" id="ARBA00023040"/>
    </source>
</evidence>
<dbReference type="InterPro" id="IPR003591">
    <property type="entry name" value="Leu-rich_rpt_typical-subtyp"/>
</dbReference>
<keyword evidence="6 16" id="KW-0732">Signal</keyword>
<reference evidence="19" key="3">
    <citation type="submission" date="2025-05" db="UniProtKB">
        <authorList>
            <consortium name="EnsemblMetazoa"/>
        </authorList>
    </citation>
    <scope>IDENTIFICATION</scope>
    <source>
        <strain evidence="19">LVP_AGWG</strain>
    </source>
</reference>
<evidence type="ECO:0000313" key="20">
    <source>
        <dbReference type="Proteomes" id="UP000008820"/>
    </source>
</evidence>
<evidence type="ECO:0000256" key="14">
    <source>
        <dbReference type="SAM" id="MobiDB-lite"/>
    </source>
</evidence>
<dbReference type="GO" id="GO:0016500">
    <property type="term" value="F:protein-hormone receptor activity"/>
    <property type="evidence" value="ECO:0007669"/>
    <property type="project" value="InterPro"/>
</dbReference>
<feature type="domain" description="G-protein coupled receptors family 1 profile" evidence="17">
    <location>
        <begin position="692"/>
        <end position="939"/>
    </location>
</feature>
<evidence type="ECO:0000256" key="13">
    <source>
        <dbReference type="ARBA" id="ARBA00023224"/>
    </source>
</evidence>
<evidence type="ECO:0000313" key="19">
    <source>
        <dbReference type="EnsemblMetazoa" id="AAEL004777-PB"/>
    </source>
</evidence>
<keyword evidence="13" id="KW-0807">Transducer</keyword>
<keyword evidence="7" id="KW-0677">Repeat</keyword>
<feature type="transmembrane region" description="Helical" evidence="15">
    <location>
        <begin position="714"/>
        <end position="737"/>
    </location>
</feature>
<dbReference type="SUPFAM" id="SSF81321">
    <property type="entry name" value="Family A G protein-coupled receptor-like"/>
    <property type="match status" value="1"/>
</dbReference>
<feature type="transmembrane region" description="Helical" evidence="15">
    <location>
        <begin position="799"/>
        <end position="821"/>
    </location>
</feature>
<reference evidence="19 20" key="1">
    <citation type="submission" date="2017-06" db="EMBL/GenBank/DDBJ databases">
        <title>Aedes aegypti genome working group (AGWG) sequencing and assembly.</title>
        <authorList>
            <consortium name="Aedes aegypti Genome Working Group (AGWG)"/>
            <person name="Matthews B.J."/>
        </authorList>
    </citation>
    <scope>NUCLEOTIDE SEQUENCE [LARGE SCALE GENOMIC DNA]</scope>
    <source>
        <strain evidence="19 20">LVP_AGWG</strain>
    </source>
</reference>
<feature type="signal peptide" evidence="16">
    <location>
        <begin position="1"/>
        <end position="31"/>
    </location>
</feature>
<keyword evidence="10 15" id="KW-0472">Membrane</keyword>
<feature type="chain" id="PRO_5044565974" evidence="16">
    <location>
        <begin position="32"/>
        <end position="1293"/>
    </location>
</feature>
<dbReference type="SUPFAM" id="SSF52058">
    <property type="entry name" value="L domain-like"/>
    <property type="match status" value="2"/>
</dbReference>
<proteinExistence type="evidence at transcript level"/>
<dbReference type="InterPro" id="IPR000276">
    <property type="entry name" value="GPCR_Rhodpsn"/>
</dbReference>
<gene>
    <name evidence="19" type="primary">5565389</name>
    <name evidence="18" type="ORF">AAEL004777</name>
</gene>
<dbReference type="EMBL" id="MH810187">
    <property type="protein sequence ID" value="QBC65452.1"/>
    <property type="molecule type" value="mRNA"/>
</dbReference>
<dbReference type="SMART" id="SM00369">
    <property type="entry name" value="LRR_TYP"/>
    <property type="match status" value="16"/>
</dbReference>
<dbReference type="PROSITE" id="PS50262">
    <property type="entry name" value="G_PROTEIN_RECEP_F1_2"/>
    <property type="match status" value="1"/>
</dbReference>
<feature type="transmembrane region" description="Helical" evidence="15">
    <location>
        <begin position="681"/>
        <end position="702"/>
    </location>
</feature>
<dbReference type="KEGG" id="aag:5565389"/>
<feature type="compositionally biased region" description="Low complexity" evidence="14">
    <location>
        <begin position="1070"/>
        <end position="1082"/>
    </location>
</feature>
<evidence type="ECO:0000256" key="12">
    <source>
        <dbReference type="ARBA" id="ARBA00023180"/>
    </source>
</evidence>
<dbReference type="InterPro" id="IPR001611">
    <property type="entry name" value="Leu-rich_rpt"/>
</dbReference>
<dbReference type="CDD" id="cd15136">
    <property type="entry name" value="7tmA_Glyco_hormone_R"/>
    <property type="match status" value="1"/>
</dbReference>
<dbReference type="InterPro" id="IPR032675">
    <property type="entry name" value="LRR_dom_sf"/>
</dbReference>
<feature type="transmembrane region" description="Helical" evidence="15">
    <location>
        <begin position="841"/>
        <end position="866"/>
    </location>
</feature>
<dbReference type="EnsemblMetazoa" id="AAEL004777-RA">
    <property type="protein sequence ID" value="AAEL004777-PA"/>
    <property type="gene ID" value="AAEL004777"/>
</dbReference>
<comment type="subcellular location">
    <subcellularLocation>
        <location evidence="1">Cell membrane</location>
        <topology evidence="1">Multi-pass membrane protein</topology>
    </subcellularLocation>
</comment>
<name>A0A1S4F8L0_AEDAE</name>
<evidence type="ECO:0000256" key="5">
    <source>
        <dbReference type="ARBA" id="ARBA00022692"/>
    </source>
</evidence>
<keyword evidence="3" id="KW-1003">Cell membrane</keyword>
<dbReference type="Pfam" id="PF00001">
    <property type="entry name" value="7tm_1"/>
    <property type="match status" value="1"/>
</dbReference>